<evidence type="ECO:0000313" key="2">
    <source>
        <dbReference type="Proteomes" id="UP000020218"/>
    </source>
</evidence>
<dbReference type="EMBL" id="JFAX01000005">
    <property type="protein sequence ID" value="EXI68448.1"/>
    <property type="molecule type" value="Genomic_DNA"/>
</dbReference>
<dbReference type="Proteomes" id="UP000020218">
    <property type="component" value="Unassembled WGS sequence"/>
</dbReference>
<dbReference type="STRING" id="1454001.AW08_01230"/>
<proteinExistence type="predicted"/>
<accession>A0A011MF88</accession>
<gene>
    <name evidence="1" type="ORF">AW08_01230</name>
</gene>
<organism evidence="1 2">
    <name type="scientific">Candidatus Accumulibacter adjunctus</name>
    <dbReference type="NCBI Taxonomy" id="1454001"/>
    <lineage>
        <taxon>Bacteria</taxon>
        <taxon>Pseudomonadati</taxon>
        <taxon>Pseudomonadota</taxon>
        <taxon>Betaproteobacteria</taxon>
        <taxon>Candidatus Accumulibacter</taxon>
    </lineage>
</organism>
<evidence type="ECO:0000313" key="1">
    <source>
        <dbReference type="EMBL" id="EXI68448.1"/>
    </source>
</evidence>
<comment type="caution">
    <text evidence="1">The sequence shown here is derived from an EMBL/GenBank/DDBJ whole genome shotgun (WGS) entry which is preliminary data.</text>
</comment>
<reference evidence="1" key="1">
    <citation type="submission" date="2014-02" db="EMBL/GenBank/DDBJ databases">
        <title>Expanding our view of genomic diversity in Candidatus Accumulibacter clades.</title>
        <authorList>
            <person name="Skennerton C.T."/>
            <person name="Barr J.J."/>
            <person name="Slater F.R."/>
            <person name="Bond P.L."/>
            <person name="Tyson G.W."/>
        </authorList>
    </citation>
    <scope>NUCLEOTIDE SEQUENCE [LARGE SCALE GENOMIC DNA]</scope>
</reference>
<name>A0A011MF88_9PROT</name>
<sequence length="145" mass="15760">MLVVHAVAVHPHTTLVDHPHRLRGAGGEARLLENLDDGQRLGAGLQAHFRDVVRDRAVPESGFEVGQRTGSRARAVEALDDLASEQDLGIARVAPAGDFLSQRVDRFAAAERQQVEVAPHQLVRNRHQLAEHLGGRLVDADVVAK</sequence>
<protein>
    <submittedName>
        <fullName evidence="1">Uncharacterized protein</fullName>
    </submittedName>
</protein>
<dbReference type="AlphaFoldDB" id="A0A011MF88"/>
<keyword evidence="2" id="KW-1185">Reference proteome</keyword>